<dbReference type="PANTHER" id="PTHR15394">
    <property type="entry name" value="SERINE HYDROLASE RBBP9"/>
    <property type="match status" value="1"/>
</dbReference>
<dbReference type="GO" id="GO:0016787">
    <property type="term" value="F:hydrolase activity"/>
    <property type="evidence" value="ECO:0007669"/>
    <property type="project" value="InterPro"/>
</dbReference>
<dbReference type="InterPro" id="IPR029058">
    <property type="entry name" value="AB_hydrolase_fold"/>
</dbReference>
<dbReference type="SUPFAM" id="SSF53474">
    <property type="entry name" value="alpha/beta-Hydrolases"/>
    <property type="match status" value="1"/>
</dbReference>
<dbReference type="PANTHER" id="PTHR15394:SF3">
    <property type="entry name" value="SERINE HYDROLASE RBBP9"/>
    <property type="match status" value="1"/>
</dbReference>
<name>A0A6J6CAQ3_9ZZZZ</name>
<organism evidence="1">
    <name type="scientific">freshwater metagenome</name>
    <dbReference type="NCBI Taxonomy" id="449393"/>
    <lineage>
        <taxon>unclassified sequences</taxon>
        <taxon>metagenomes</taxon>
        <taxon>ecological metagenomes</taxon>
    </lineage>
</organism>
<dbReference type="AlphaFoldDB" id="A0A6J6CAQ3"/>
<sequence>MARVLILHGWNNRRQEGNWHRRLASALRHQGHQVIYPQFPNTDNPTVENWQELLLAEIELLQESGEGETIAVSHSLGCVNFIHAAVEGKINNSFDRLLMVAPADPALLAEIKGLNADLSKPETGKALKKAAKSITLVGSDEDPWLPNGIEKTYAKPLDLPWVLMEGAGHFNLASGFSQWQGVIDWINDPAADITLR</sequence>
<gene>
    <name evidence="1" type="ORF">UFOPK1561_00090</name>
</gene>
<evidence type="ECO:0000313" key="1">
    <source>
        <dbReference type="EMBL" id="CAB4548401.1"/>
    </source>
</evidence>
<accession>A0A6J6CAQ3</accession>
<dbReference type="InterPro" id="IPR010662">
    <property type="entry name" value="RBBP9/YdeN"/>
</dbReference>
<proteinExistence type="predicted"/>
<protein>
    <submittedName>
        <fullName evidence="1">Unannotated protein</fullName>
    </submittedName>
</protein>
<reference evidence="1" key="1">
    <citation type="submission" date="2020-05" db="EMBL/GenBank/DDBJ databases">
        <authorList>
            <person name="Chiriac C."/>
            <person name="Salcher M."/>
            <person name="Ghai R."/>
            <person name="Kavagutti S V."/>
        </authorList>
    </citation>
    <scope>NUCLEOTIDE SEQUENCE</scope>
</reference>
<dbReference type="EMBL" id="CAEZSZ010000005">
    <property type="protein sequence ID" value="CAB4548401.1"/>
    <property type="molecule type" value="Genomic_DNA"/>
</dbReference>
<dbReference type="Pfam" id="PF06821">
    <property type="entry name" value="Ser_hydrolase"/>
    <property type="match status" value="1"/>
</dbReference>
<dbReference type="Gene3D" id="3.40.50.1820">
    <property type="entry name" value="alpha/beta hydrolase"/>
    <property type="match status" value="1"/>
</dbReference>